<evidence type="ECO:0000313" key="2">
    <source>
        <dbReference type="Proteomes" id="UP001303046"/>
    </source>
</evidence>
<protein>
    <submittedName>
        <fullName evidence="1">Uncharacterized protein</fullName>
    </submittedName>
</protein>
<sequence length="90" mass="10217">MVLMNRGQEAEAWDDHNNLVVSVVKMRLCTTAGDADYVLGRNTSLSDDQKSRVDWDVAFDYDHTPAVLIEIVLQRGYVEVKKFNLDQAES</sequence>
<name>A0ABR1DT64_NECAM</name>
<proteinExistence type="predicted"/>
<accession>A0ABR1DT64</accession>
<dbReference type="Proteomes" id="UP001303046">
    <property type="component" value="Unassembled WGS sequence"/>
</dbReference>
<evidence type="ECO:0000313" key="1">
    <source>
        <dbReference type="EMBL" id="KAK6753628.1"/>
    </source>
</evidence>
<organism evidence="1 2">
    <name type="scientific">Necator americanus</name>
    <name type="common">Human hookworm</name>
    <dbReference type="NCBI Taxonomy" id="51031"/>
    <lineage>
        <taxon>Eukaryota</taxon>
        <taxon>Metazoa</taxon>
        <taxon>Ecdysozoa</taxon>
        <taxon>Nematoda</taxon>
        <taxon>Chromadorea</taxon>
        <taxon>Rhabditida</taxon>
        <taxon>Rhabditina</taxon>
        <taxon>Rhabditomorpha</taxon>
        <taxon>Strongyloidea</taxon>
        <taxon>Ancylostomatidae</taxon>
        <taxon>Bunostominae</taxon>
        <taxon>Necator</taxon>
    </lineage>
</organism>
<dbReference type="EMBL" id="JAVFWL010000005">
    <property type="protein sequence ID" value="KAK6753628.1"/>
    <property type="molecule type" value="Genomic_DNA"/>
</dbReference>
<reference evidence="1 2" key="1">
    <citation type="submission" date="2023-08" db="EMBL/GenBank/DDBJ databases">
        <title>A Necator americanus chromosomal reference genome.</title>
        <authorList>
            <person name="Ilik V."/>
            <person name="Petrzelkova K.J."/>
            <person name="Pardy F."/>
            <person name="Fuh T."/>
            <person name="Niatou-Singa F.S."/>
            <person name="Gouil Q."/>
            <person name="Baker L."/>
            <person name="Ritchie M.E."/>
            <person name="Jex A.R."/>
            <person name="Gazzola D."/>
            <person name="Li H."/>
            <person name="Toshio Fujiwara R."/>
            <person name="Zhan B."/>
            <person name="Aroian R.V."/>
            <person name="Pafco B."/>
            <person name="Schwarz E.M."/>
        </authorList>
    </citation>
    <scope>NUCLEOTIDE SEQUENCE [LARGE SCALE GENOMIC DNA]</scope>
    <source>
        <strain evidence="1 2">Aroian</strain>
        <tissue evidence="1">Whole animal</tissue>
    </source>
</reference>
<gene>
    <name evidence="1" type="primary">Necator_chrV.g17714</name>
    <name evidence="1" type="ORF">RB195_012924</name>
</gene>
<comment type="caution">
    <text evidence="1">The sequence shown here is derived from an EMBL/GenBank/DDBJ whole genome shotgun (WGS) entry which is preliminary data.</text>
</comment>
<keyword evidence="2" id="KW-1185">Reference proteome</keyword>